<keyword evidence="3" id="KW-0520">NAD</keyword>
<evidence type="ECO:0000256" key="3">
    <source>
        <dbReference type="ARBA" id="ARBA00023027"/>
    </source>
</evidence>
<dbReference type="AlphaFoldDB" id="A0A542YN61"/>
<evidence type="ECO:0000256" key="1">
    <source>
        <dbReference type="ARBA" id="ARBA00009080"/>
    </source>
</evidence>
<dbReference type="Gene3D" id="1.10.1040.10">
    <property type="entry name" value="N-(1-d-carboxylethyl)-l-norvaline Dehydrogenase, domain 2"/>
    <property type="match status" value="1"/>
</dbReference>
<evidence type="ECO:0000256" key="2">
    <source>
        <dbReference type="ARBA" id="ARBA00023002"/>
    </source>
</evidence>
<dbReference type="InterPro" id="IPR036291">
    <property type="entry name" value="NAD(P)-bd_dom_sf"/>
</dbReference>
<evidence type="ECO:0000313" key="7">
    <source>
        <dbReference type="EMBL" id="TQL49479.1"/>
    </source>
</evidence>
<dbReference type="GO" id="GO:0016491">
    <property type="term" value="F:oxidoreductase activity"/>
    <property type="evidence" value="ECO:0007669"/>
    <property type="project" value="UniProtKB-KW"/>
</dbReference>
<dbReference type="PANTHER" id="PTHR43060:SF15">
    <property type="entry name" value="3-HYDROXYISOBUTYRATE DEHYDROGENASE-LIKE 1, MITOCHONDRIAL-RELATED"/>
    <property type="match status" value="1"/>
</dbReference>
<comment type="similarity">
    <text evidence="1">Belongs to the HIBADH-related family.</text>
</comment>
<dbReference type="OrthoDB" id="3185659at2"/>
<dbReference type="InterPro" id="IPR002204">
    <property type="entry name" value="3-OH-isobutyrate_DH-rel_CS"/>
</dbReference>
<dbReference type="GO" id="GO:0051287">
    <property type="term" value="F:NAD binding"/>
    <property type="evidence" value="ECO:0007669"/>
    <property type="project" value="InterPro"/>
</dbReference>
<proteinExistence type="inferred from homology"/>
<dbReference type="Gene3D" id="3.40.50.720">
    <property type="entry name" value="NAD(P)-binding Rossmann-like Domain"/>
    <property type="match status" value="1"/>
</dbReference>
<keyword evidence="2" id="KW-0560">Oxidoreductase</keyword>
<dbReference type="PANTHER" id="PTHR43060">
    <property type="entry name" value="3-HYDROXYISOBUTYRATE DEHYDROGENASE-LIKE 1, MITOCHONDRIAL-RELATED"/>
    <property type="match status" value="1"/>
</dbReference>
<dbReference type="InterPro" id="IPR008927">
    <property type="entry name" value="6-PGluconate_DH-like_C_sf"/>
</dbReference>
<keyword evidence="8" id="KW-1185">Reference proteome</keyword>
<sequence>MTVAGAAEPSVGFVGLGPMGMPMAGSLADAGFDLTVWNRTAGKAHDLAHDIPTVRVAHCPADAAADIVIAMLHDLPQIRDVVHRPDGLLSGWAGRPADAPEPVLVVTSTVSPVEVREWAGELAEQGIRLVDAPVSGGPLGAQERRLSIMVGAADDDFATVEAVLSVMGKTVRHLGPVGSGELAKSCNQIIVGATLSGLSEALRLAQAGGLDLADVLDVLDGGLAGSEALRQKRRHWLSGDYSGGGSVDNQLKDLGFGLAAAQDLGVSLPVTEVTEQLYRQLSDRGDGDLDHSAVFRLP</sequence>
<dbReference type="PIRSF" id="PIRSF000103">
    <property type="entry name" value="HIBADH"/>
    <property type="match status" value="1"/>
</dbReference>
<dbReference type="InterPro" id="IPR006115">
    <property type="entry name" value="6PGDH_NADP-bd"/>
</dbReference>
<dbReference type="InterPro" id="IPR029154">
    <property type="entry name" value="HIBADH-like_NADP-bd"/>
</dbReference>
<protein>
    <submittedName>
        <fullName evidence="7">2-hydroxy-3-oxopropionate reductase</fullName>
    </submittedName>
</protein>
<dbReference type="GO" id="GO:0050661">
    <property type="term" value="F:NADP binding"/>
    <property type="evidence" value="ECO:0007669"/>
    <property type="project" value="InterPro"/>
</dbReference>
<dbReference type="EMBL" id="VFOP01000001">
    <property type="protein sequence ID" value="TQL49479.1"/>
    <property type="molecule type" value="Genomic_DNA"/>
</dbReference>
<dbReference type="GO" id="GO:0016054">
    <property type="term" value="P:organic acid catabolic process"/>
    <property type="evidence" value="ECO:0007669"/>
    <property type="project" value="UniProtKB-ARBA"/>
</dbReference>
<dbReference type="SUPFAM" id="SSF51735">
    <property type="entry name" value="NAD(P)-binding Rossmann-fold domains"/>
    <property type="match status" value="1"/>
</dbReference>
<evidence type="ECO:0000259" key="5">
    <source>
        <dbReference type="Pfam" id="PF03446"/>
    </source>
</evidence>
<dbReference type="Pfam" id="PF14833">
    <property type="entry name" value="NAD_binding_11"/>
    <property type="match status" value="1"/>
</dbReference>
<gene>
    <name evidence="7" type="ORF">FB467_0552</name>
</gene>
<feature type="active site" evidence="4">
    <location>
        <position position="184"/>
    </location>
</feature>
<dbReference type="Pfam" id="PF03446">
    <property type="entry name" value="NAD_binding_2"/>
    <property type="match status" value="1"/>
</dbReference>
<accession>A0A542YN61</accession>
<dbReference type="PROSITE" id="PS00895">
    <property type="entry name" value="3_HYDROXYISOBUT_DH"/>
    <property type="match status" value="1"/>
</dbReference>
<reference evidence="7 8" key="1">
    <citation type="submission" date="2019-06" db="EMBL/GenBank/DDBJ databases">
        <title>Sequencing the genomes of 1000 actinobacteria strains.</title>
        <authorList>
            <person name="Klenk H.-P."/>
        </authorList>
    </citation>
    <scope>NUCLEOTIDE SEQUENCE [LARGE SCALE GENOMIC DNA]</scope>
    <source>
        <strain evidence="7 8">DSM 12335</strain>
    </source>
</reference>
<organism evidence="7 8">
    <name type="scientific">Ornithinicoccus hortensis</name>
    <dbReference type="NCBI Taxonomy" id="82346"/>
    <lineage>
        <taxon>Bacteria</taxon>
        <taxon>Bacillati</taxon>
        <taxon>Actinomycetota</taxon>
        <taxon>Actinomycetes</taxon>
        <taxon>Micrococcales</taxon>
        <taxon>Intrasporangiaceae</taxon>
        <taxon>Ornithinicoccus</taxon>
    </lineage>
</organism>
<comment type="caution">
    <text evidence="7">The sequence shown here is derived from an EMBL/GenBank/DDBJ whole genome shotgun (WGS) entry which is preliminary data.</text>
</comment>
<dbReference type="Proteomes" id="UP000319516">
    <property type="component" value="Unassembled WGS sequence"/>
</dbReference>
<dbReference type="SUPFAM" id="SSF48179">
    <property type="entry name" value="6-phosphogluconate dehydrogenase C-terminal domain-like"/>
    <property type="match status" value="1"/>
</dbReference>
<evidence type="ECO:0000313" key="8">
    <source>
        <dbReference type="Proteomes" id="UP000319516"/>
    </source>
</evidence>
<dbReference type="InterPro" id="IPR015815">
    <property type="entry name" value="HIBADH-related"/>
</dbReference>
<dbReference type="InterPro" id="IPR013328">
    <property type="entry name" value="6PGD_dom2"/>
</dbReference>
<evidence type="ECO:0000256" key="4">
    <source>
        <dbReference type="PIRSR" id="PIRSR000103-1"/>
    </source>
</evidence>
<evidence type="ECO:0000259" key="6">
    <source>
        <dbReference type="Pfam" id="PF14833"/>
    </source>
</evidence>
<name>A0A542YN61_9MICO</name>
<feature type="domain" description="3-hydroxyisobutyrate dehydrogenase-like NAD-binding" evidence="6">
    <location>
        <begin position="178"/>
        <end position="297"/>
    </location>
</feature>
<feature type="domain" description="6-phosphogluconate dehydrogenase NADP-binding" evidence="5">
    <location>
        <begin position="11"/>
        <end position="175"/>
    </location>
</feature>
<dbReference type="RefSeq" id="WP_141783736.1">
    <property type="nucleotide sequence ID" value="NZ_BAAAIK010000003.1"/>
</dbReference>